<dbReference type="Gene3D" id="3.90.190.10">
    <property type="entry name" value="Protein tyrosine phosphatase superfamily"/>
    <property type="match status" value="2"/>
</dbReference>
<evidence type="ECO:0000313" key="8">
    <source>
        <dbReference type="Proteomes" id="UP000095283"/>
    </source>
</evidence>
<name>A0A1I7WV75_HETBA</name>
<dbReference type="GO" id="GO:0004725">
    <property type="term" value="F:protein tyrosine phosphatase activity"/>
    <property type="evidence" value="ECO:0007669"/>
    <property type="project" value="UniProtKB-EC"/>
</dbReference>
<feature type="transmembrane region" description="Helical" evidence="5">
    <location>
        <begin position="198"/>
        <end position="223"/>
    </location>
</feature>
<dbReference type="SMART" id="SM00404">
    <property type="entry name" value="PTPc_motif"/>
    <property type="match status" value="2"/>
</dbReference>
<evidence type="ECO:0000256" key="3">
    <source>
        <dbReference type="ARBA" id="ARBA00022912"/>
    </source>
</evidence>
<evidence type="ECO:0000256" key="5">
    <source>
        <dbReference type="SAM" id="Phobius"/>
    </source>
</evidence>
<dbReference type="InterPro" id="IPR016130">
    <property type="entry name" value="Tyr_Pase_AS"/>
</dbReference>
<dbReference type="EC" id="3.1.3.48" evidence="1"/>
<keyword evidence="5" id="KW-0472">Membrane</keyword>
<evidence type="ECO:0000256" key="1">
    <source>
        <dbReference type="ARBA" id="ARBA00013064"/>
    </source>
</evidence>
<dbReference type="InterPro" id="IPR000387">
    <property type="entry name" value="Tyr_Pase_dom"/>
</dbReference>
<protein>
    <recommendedName>
        <fullName evidence="1">protein-tyrosine-phosphatase</fullName>
        <ecNumber evidence="1">3.1.3.48</ecNumber>
    </recommendedName>
</protein>
<dbReference type="PROSITE" id="PS50055">
    <property type="entry name" value="TYR_PHOSPHATASE_PTP"/>
    <property type="match status" value="2"/>
</dbReference>
<evidence type="ECO:0000256" key="2">
    <source>
        <dbReference type="ARBA" id="ARBA00022801"/>
    </source>
</evidence>
<evidence type="ECO:0000256" key="4">
    <source>
        <dbReference type="ARBA" id="ARBA00051722"/>
    </source>
</evidence>
<comment type="catalytic activity">
    <reaction evidence="4">
        <text>O-phospho-L-tyrosyl-[protein] + H2O = L-tyrosyl-[protein] + phosphate</text>
        <dbReference type="Rhea" id="RHEA:10684"/>
        <dbReference type="Rhea" id="RHEA-COMP:10136"/>
        <dbReference type="Rhea" id="RHEA-COMP:20101"/>
        <dbReference type="ChEBI" id="CHEBI:15377"/>
        <dbReference type="ChEBI" id="CHEBI:43474"/>
        <dbReference type="ChEBI" id="CHEBI:46858"/>
        <dbReference type="ChEBI" id="CHEBI:61978"/>
        <dbReference type="EC" id="3.1.3.48"/>
    </reaction>
</comment>
<evidence type="ECO:0000259" key="6">
    <source>
        <dbReference type="PROSITE" id="PS50055"/>
    </source>
</evidence>
<dbReference type="WBParaSite" id="Hba_09048">
    <property type="protein sequence ID" value="Hba_09048"/>
    <property type="gene ID" value="Hba_09048"/>
</dbReference>
<feature type="domain" description="Tyrosine specific protein phosphatases" evidence="7">
    <location>
        <begin position="525"/>
        <end position="596"/>
    </location>
</feature>
<dbReference type="InterPro" id="IPR050348">
    <property type="entry name" value="Protein-Tyr_Phosphatase"/>
</dbReference>
<reference evidence="9" key="1">
    <citation type="submission" date="2016-11" db="UniProtKB">
        <authorList>
            <consortium name="WormBaseParasite"/>
        </authorList>
    </citation>
    <scope>IDENTIFICATION</scope>
</reference>
<dbReference type="FunFam" id="3.90.190.10:FF:000147">
    <property type="entry name" value="Protein-tyrosine-phosphatase"/>
    <property type="match status" value="1"/>
</dbReference>
<dbReference type="SUPFAM" id="SSF52799">
    <property type="entry name" value="(Phosphotyrosine protein) phosphatases II"/>
    <property type="match status" value="2"/>
</dbReference>
<dbReference type="PROSITE" id="PS50056">
    <property type="entry name" value="TYR_PHOSPHATASE_2"/>
    <property type="match status" value="2"/>
</dbReference>
<dbReference type="PANTHER" id="PTHR19134:SF531">
    <property type="entry name" value="TYROSINE-PROTEIN PHOSPHATASE LAR"/>
    <property type="match status" value="1"/>
</dbReference>
<dbReference type="AlphaFoldDB" id="A0A1I7WV75"/>
<dbReference type="PRINTS" id="PR00700">
    <property type="entry name" value="PRTYPHPHTASE"/>
</dbReference>
<dbReference type="Proteomes" id="UP000095283">
    <property type="component" value="Unplaced"/>
</dbReference>
<keyword evidence="8" id="KW-1185">Reference proteome</keyword>
<keyword evidence="3" id="KW-0904">Protein phosphatase</keyword>
<dbReference type="FunFam" id="3.90.190.10:FF:000102">
    <property type="entry name" value="Receptor-type tyrosine-protein phosphatase"/>
    <property type="match status" value="1"/>
</dbReference>
<organism evidence="8 9">
    <name type="scientific">Heterorhabditis bacteriophora</name>
    <name type="common">Entomopathogenic nematode worm</name>
    <dbReference type="NCBI Taxonomy" id="37862"/>
    <lineage>
        <taxon>Eukaryota</taxon>
        <taxon>Metazoa</taxon>
        <taxon>Ecdysozoa</taxon>
        <taxon>Nematoda</taxon>
        <taxon>Chromadorea</taxon>
        <taxon>Rhabditida</taxon>
        <taxon>Rhabditina</taxon>
        <taxon>Rhabditomorpha</taxon>
        <taxon>Strongyloidea</taxon>
        <taxon>Heterorhabditidae</taxon>
        <taxon>Heterorhabditis</taxon>
    </lineage>
</organism>
<dbReference type="GO" id="GO:0045202">
    <property type="term" value="C:synapse"/>
    <property type="evidence" value="ECO:0007669"/>
    <property type="project" value="UniProtKB-ARBA"/>
</dbReference>
<sequence>MTDPSAPPIVCRPELDDSIDNIIRPGQAVFRLQPASEEYGPISHYWIVVVMGNYTQVRFRLYPKKNYFFLVKKSLFMQTDEAFQLRHNRHRRSTVPPSVYIAARIGADDMRKMFSADGRFIVGDDKSVYDGFNNFPLEPNTKYDLMVRAFAKSNGRRKNEFDQRAPMSEKLNRLYADSNFTSFTTKAALRTSAKAGGVWLLGPLIALLIIALLIGMLVCWWLRCNKKSAGRTHRHGSITKVALTGNIMNGVPGETSKLLSTESYGRSVMNPYEQMNGSGNMESTMDLYPVPSSQTRTSGSIYAPVPVPLPCLPSSGGIIGGHSLSHPAIPIAELAQHIERLRINNNAGFQQEFESIETGQQFTWEHSSAEMNKHKNRYANVVAYDHSRVPLSTMDGIPGTDYINANFIDGYDKPKAYIATQGPLPETFADFWRMVWEEGSATIVMLTNLEERSRIKCDQYWPSRGASTYGDIQVVSLLETTVLAHYTMRTLRIQMAGEVEVREIRHLQYTAWPDHGVPDHPTPFLIFLKRVKTLNPPDAGPIISHCSAGIGRTGAFIVIDCMLERLRYENTVDIFGCVTALRSQRSYMVQVNTEDQYVFIHDAVLDAVNSGSTEVPASKLHQHMHALQQTAPIEGVSGIELEFRHLSTLKWTNTRCGVANLPANRHKNRMINMVPFDSNRVILHLDRWLSVNTYFANSFLVRDSGERGAYLATQGPTEQTLADFWRMVWEHECAIIVMLTKTWELGREKCCEYWPHETGAQMGQLVVEPIAEYNMREYILREFRLSDVQVGCTTGLSRTVRHFQYTEWPEQGAPKSSETFLDLIQQVHRTKSQFGIDGPIVVHCSSGTGRTGVFIALAIIIERMRLEHVVDVFTTVKLLRTERQNMVQDKEQYQFLYQAALEYLASYDQYTMS</sequence>
<dbReference type="PANTHER" id="PTHR19134">
    <property type="entry name" value="RECEPTOR-TYPE TYROSINE-PROTEIN PHOSPHATASE"/>
    <property type="match status" value="1"/>
</dbReference>
<evidence type="ECO:0000313" key="9">
    <source>
        <dbReference type="WBParaSite" id="Hba_09048"/>
    </source>
</evidence>
<dbReference type="PROSITE" id="PS00383">
    <property type="entry name" value="TYR_PHOSPHATASE_1"/>
    <property type="match status" value="1"/>
</dbReference>
<dbReference type="InterPro" id="IPR003595">
    <property type="entry name" value="Tyr_Pase_cat"/>
</dbReference>
<keyword evidence="2" id="KW-0378">Hydrolase</keyword>
<dbReference type="InterPro" id="IPR029021">
    <property type="entry name" value="Prot-tyrosine_phosphatase-like"/>
</dbReference>
<dbReference type="Pfam" id="PF00102">
    <property type="entry name" value="Y_phosphatase"/>
    <property type="match status" value="2"/>
</dbReference>
<accession>A0A1I7WV75</accession>
<dbReference type="InterPro" id="IPR000242">
    <property type="entry name" value="PTP_cat"/>
</dbReference>
<keyword evidence="5" id="KW-1133">Transmembrane helix</keyword>
<keyword evidence="5" id="KW-0812">Transmembrane</keyword>
<dbReference type="CDD" id="cd14553">
    <property type="entry name" value="R-PTPc-LAR-1"/>
    <property type="match status" value="1"/>
</dbReference>
<feature type="domain" description="Tyrosine-protein phosphatase" evidence="6">
    <location>
        <begin position="639"/>
        <end position="903"/>
    </location>
</feature>
<dbReference type="SMART" id="SM00194">
    <property type="entry name" value="PTPc"/>
    <property type="match status" value="2"/>
</dbReference>
<proteinExistence type="predicted"/>
<feature type="domain" description="Tyrosine specific protein phosphatases" evidence="7">
    <location>
        <begin position="818"/>
        <end position="894"/>
    </location>
</feature>
<feature type="domain" description="Tyrosine-protein phosphatase" evidence="6">
    <location>
        <begin position="349"/>
        <end position="607"/>
    </location>
</feature>
<evidence type="ECO:0000259" key="7">
    <source>
        <dbReference type="PROSITE" id="PS50056"/>
    </source>
</evidence>